<accession>A0A173Z501</accession>
<name>A0A173Z501_9FIRM</name>
<protein>
    <submittedName>
        <fullName evidence="1">Uncharacterized protein</fullName>
    </submittedName>
</protein>
<proteinExistence type="predicted"/>
<sequence length="78" mass="8920">MRMISGFGYRNPEGYPDPTAYSAINSVEKTPVENKTSPEDEERFHKLLNTIFTICELAGFHIEGRIAIKDCKTGKIWR</sequence>
<gene>
    <name evidence="1" type="ORF">ERS852417_00851</name>
</gene>
<reference evidence="1 2" key="1">
    <citation type="submission" date="2015-09" db="EMBL/GenBank/DDBJ databases">
        <authorList>
            <consortium name="Pathogen Informatics"/>
        </authorList>
    </citation>
    <scope>NUCLEOTIDE SEQUENCE [LARGE SCALE GENOMIC DNA]</scope>
    <source>
        <strain evidence="1 2">2789STDY5608860</strain>
    </source>
</reference>
<evidence type="ECO:0000313" key="1">
    <source>
        <dbReference type="EMBL" id="CUN71482.1"/>
    </source>
</evidence>
<dbReference type="Proteomes" id="UP000095384">
    <property type="component" value="Unassembled WGS sequence"/>
</dbReference>
<evidence type="ECO:0000313" key="2">
    <source>
        <dbReference type="Proteomes" id="UP000095384"/>
    </source>
</evidence>
<dbReference type="EMBL" id="CYYW01000004">
    <property type="protein sequence ID" value="CUN71482.1"/>
    <property type="molecule type" value="Genomic_DNA"/>
</dbReference>
<dbReference type="AlphaFoldDB" id="A0A173Z501"/>
<organism evidence="1 2">
    <name type="scientific">Agathobacter rectalis</name>
    <dbReference type="NCBI Taxonomy" id="39491"/>
    <lineage>
        <taxon>Bacteria</taxon>
        <taxon>Bacillati</taxon>
        <taxon>Bacillota</taxon>
        <taxon>Clostridia</taxon>
        <taxon>Lachnospirales</taxon>
        <taxon>Lachnospiraceae</taxon>
        <taxon>Agathobacter</taxon>
    </lineage>
</organism>
<dbReference type="RefSeq" id="WP_306754032.1">
    <property type="nucleotide sequence ID" value="NZ_CYYW01000004.1"/>
</dbReference>